<dbReference type="SUPFAM" id="SSF55961">
    <property type="entry name" value="Bet v1-like"/>
    <property type="match status" value="1"/>
</dbReference>
<name>A0ABW4QKV8_9BACL</name>
<evidence type="ECO:0000313" key="3">
    <source>
        <dbReference type="Proteomes" id="UP001597273"/>
    </source>
</evidence>
<dbReference type="CDD" id="cd07812">
    <property type="entry name" value="SRPBCC"/>
    <property type="match status" value="1"/>
</dbReference>
<proteinExistence type="predicted"/>
<dbReference type="RefSeq" id="WP_204890639.1">
    <property type="nucleotide sequence ID" value="NZ_JBHUFW010000011.1"/>
</dbReference>
<evidence type="ECO:0000256" key="1">
    <source>
        <dbReference type="SAM" id="MobiDB-lite"/>
    </source>
</evidence>
<keyword evidence="3" id="KW-1185">Reference proteome</keyword>
<comment type="caution">
    <text evidence="2">The sequence shown here is derived from an EMBL/GenBank/DDBJ whole genome shotgun (WGS) entry which is preliminary data.</text>
</comment>
<reference evidence="3" key="1">
    <citation type="journal article" date="2019" name="Int. J. Syst. Evol. Microbiol.">
        <title>The Global Catalogue of Microorganisms (GCM) 10K type strain sequencing project: providing services to taxonomists for standard genome sequencing and annotation.</title>
        <authorList>
            <consortium name="The Broad Institute Genomics Platform"/>
            <consortium name="The Broad Institute Genome Sequencing Center for Infectious Disease"/>
            <person name="Wu L."/>
            <person name="Ma J."/>
        </authorList>
    </citation>
    <scope>NUCLEOTIDE SEQUENCE [LARGE SCALE GENOMIC DNA]</scope>
    <source>
        <strain evidence="3">CGMCC 1.15475</strain>
    </source>
</reference>
<organism evidence="2 3">
    <name type="scientific">Planococcus chinensis</name>
    <dbReference type="NCBI Taxonomy" id="272917"/>
    <lineage>
        <taxon>Bacteria</taxon>
        <taxon>Bacillati</taxon>
        <taxon>Bacillota</taxon>
        <taxon>Bacilli</taxon>
        <taxon>Bacillales</taxon>
        <taxon>Caryophanaceae</taxon>
        <taxon>Planococcus</taxon>
    </lineage>
</organism>
<gene>
    <name evidence="2" type="ORF">ACFSDB_15235</name>
</gene>
<evidence type="ECO:0000313" key="2">
    <source>
        <dbReference type="EMBL" id="MFD1864262.1"/>
    </source>
</evidence>
<feature type="region of interest" description="Disordered" evidence="1">
    <location>
        <begin position="147"/>
        <end position="170"/>
    </location>
</feature>
<protein>
    <submittedName>
        <fullName evidence="2">SRPBCC family protein</fullName>
    </submittedName>
</protein>
<accession>A0ABW4QKV8</accession>
<dbReference type="Proteomes" id="UP001597273">
    <property type="component" value="Unassembled WGS sequence"/>
</dbReference>
<dbReference type="EMBL" id="JBHUFW010000011">
    <property type="protein sequence ID" value="MFD1864262.1"/>
    <property type="molecule type" value="Genomic_DNA"/>
</dbReference>
<sequence length="170" mass="19231">MVKWREETAINAEIKTVWALFLDRNMKKIFPKLEDHVLVEGKDDEAGAKHAQSFLQGSQLMTYVVETLAFEDTPERKQRTTSFLMNGSISVVYSFTLEKLEGGKTRFIYAGSNKGVTASAKMMLLAGSKKVRQETIRGFMERVSKEAMKLQEKGEGSISVKGEPRNDRME</sequence>